<evidence type="ECO:0000259" key="3">
    <source>
        <dbReference type="PROSITE" id="PS51232"/>
    </source>
</evidence>
<dbReference type="SMART" id="SM00498">
    <property type="entry name" value="FH2"/>
    <property type="match status" value="1"/>
</dbReference>
<dbReference type="Pfam" id="PF06367">
    <property type="entry name" value="Drf_FH3"/>
    <property type="match status" value="1"/>
</dbReference>
<dbReference type="PROSITE" id="PS51232">
    <property type="entry name" value="GBD_FH3"/>
    <property type="match status" value="1"/>
</dbReference>
<dbReference type="GO" id="GO:0003779">
    <property type="term" value="F:actin binding"/>
    <property type="evidence" value="ECO:0007669"/>
    <property type="project" value="InterPro"/>
</dbReference>
<dbReference type="AlphaFoldDB" id="A0A0L0DCZ2"/>
<reference evidence="5 6" key="1">
    <citation type="submission" date="2010-05" db="EMBL/GenBank/DDBJ databases">
        <title>The Genome Sequence of Thecamonas trahens ATCC 50062.</title>
        <authorList>
            <consortium name="The Broad Institute Genome Sequencing Platform"/>
            <person name="Russ C."/>
            <person name="Cuomo C."/>
            <person name="Shea T."/>
            <person name="Young S.K."/>
            <person name="Zeng Q."/>
            <person name="Koehrsen M."/>
            <person name="Haas B."/>
            <person name="Borodovsky M."/>
            <person name="Guigo R."/>
            <person name="Alvarado L."/>
            <person name="Berlin A."/>
            <person name="Bochicchio J."/>
            <person name="Borenstein D."/>
            <person name="Chapman S."/>
            <person name="Chen Z."/>
            <person name="Freedman E."/>
            <person name="Gellesch M."/>
            <person name="Goldberg J."/>
            <person name="Griggs A."/>
            <person name="Gujja S."/>
            <person name="Heilman E."/>
            <person name="Heiman D."/>
            <person name="Hepburn T."/>
            <person name="Howarth C."/>
            <person name="Jen D."/>
            <person name="Larson L."/>
            <person name="Mehta T."/>
            <person name="Park D."/>
            <person name="Pearson M."/>
            <person name="Roberts A."/>
            <person name="Saif S."/>
            <person name="Shenoy N."/>
            <person name="Sisk P."/>
            <person name="Stolte C."/>
            <person name="Sykes S."/>
            <person name="Thomson T."/>
            <person name="Walk T."/>
            <person name="White J."/>
            <person name="Yandava C."/>
            <person name="Burger G."/>
            <person name="Gray M.W."/>
            <person name="Holland P.W.H."/>
            <person name="King N."/>
            <person name="Lang F.B.F."/>
            <person name="Roger A.J."/>
            <person name="Ruiz-Trillo I."/>
            <person name="Lander E."/>
            <person name="Nusbaum C."/>
        </authorList>
    </citation>
    <scope>NUCLEOTIDE SEQUENCE [LARGE SCALE GENOMIC DNA]</scope>
    <source>
        <strain evidence="5 6">ATCC 50062</strain>
    </source>
</reference>
<dbReference type="InterPro" id="IPR014768">
    <property type="entry name" value="GBD/FH3_dom"/>
</dbReference>
<name>A0A0L0DCZ2_THETB</name>
<dbReference type="Pfam" id="PF06371">
    <property type="entry name" value="Drf_GBD"/>
    <property type="match status" value="1"/>
</dbReference>
<dbReference type="STRING" id="461836.A0A0L0DCZ2"/>
<dbReference type="Pfam" id="PF02181">
    <property type="entry name" value="FH2"/>
    <property type="match status" value="1"/>
</dbReference>
<dbReference type="PANTHER" id="PTHR46345">
    <property type="entry name" value="INVERTED FORMIN-2"/>
    <property type="match status" value="1"/>
</dbReference>
<evidence type="ECO:0000256" key="1">
    <source>
        <dbReference type="SAM" id="Coils"/>
    </source>
</evidence>
<dbReference type="Gene3D" id="1.20.58.2220">
    <property type="entry name" value="Formin, FH2 domain"/>
    <property type="match status" value="1"/>
</dbReference>
<dbReference type="Gene3D" id="1.25.10.10">
    <property type="entry name" value="Leucine-rich Repeat Variant"/>
    <property type="match status" value="1"/>
</dbReference>
<dbReference type="EMBL" id="GL349460">
    <property type="protein sequence ID" value="KNC50204.1"/>
    <property type="molecule type" value="Genomic_DNA"/>
</dbReference>
<dbReference type="SUPFAM" id="SSF48371">
    <property type="entry name" value="ARM repeat"/>
    <property type="match status" value="1"/>
</dbReference>
<feature type="domain" description="FH2" evidence="4">
    <location>
        <begin position="640"/>
        <end position="1032"/>
    </location>
</feature>
<accession>A0A0L0DCZ2</accession>
<dbReference type="InterPro" id="IPR016024">
    <property type="entry name" value="ARM-type_fold"/>
</dbReference>
<dbReference type="RefSeq" id="XP_013757039.1">
    <property type="nucleotide sequence ID" value="XM_013901585.1"/>
</dbReference>
<protein>
    <recommendedName>
        <fullName evidence="7">FH2 domain-containing protein</fullName>
    </recommendedName>
</protein>
<dbReference type="Proteomes" id="UP000054408">
    <property type="component" value="Unassembled WGS sequence"/>
</dbReference>
<feature type="region of interest" description="Disordered" evidence="2">
    <location>
        <begin position="613"/>
        <end position="646"/>
    </location>
</feature>
<dbReference type="GO" id="GO:0031267">
    <property type="term" value="F:small GTPase binding"/>
    <property type="evidence" value="ECO:0007669"/>
    <property type="project" value="InterPro"/>
</dbReference>
<dbReference type="InterPro" id="IPR015425">
    <property type="entry name" value="FH2_Formin"/>
</dbReference>
<dbReference type="GO" id="GO:0030036">
    <property type="term" value="P:actin cytoskeleton organization"/>
    <property type="evidence" value="ECO:0007669"/>
    <property type="project" value="InterPro"/>
</dbReference>
<dbReference type="GeneID" id="25565528"/>
<dbReference type="OMA" id="AMLYFQE"/>
<sequence length="1119" mass="121669">MPLVNNTSREQEQAKQRKAYASHSAEEVWRHIVPVHEPRKPAPVYAALPSVAVVDGVFDDVMEELSFSKTQRKIILTAVDTPVAKWHFCQRFVPARRLEALLATQTGAAADDEDSAAAYVAQLKASPTVEMVTAIRVSLASQPASWVAEFVALEGLGELVRILQALEAKTNERRSSRDIQTQEECIRSLRALMDNKEGREAILTFPDAVQTIAMALDSPKVETKTNVLELLSVVTVLPAHNGHKLALDAMTAYQELKYPKLRRFYQLVNAFKQESSVTFRVAAMMFINTLIGMSEDLDFRVHLRSEFVRLGFESILEEIKASVSGGQELDHDLDIQIKVFQSQMADDNEDLAYQYNMESIDMTDPEQLAMTILRATSNSDAYFFVLSTLQHFLSMPDDVDQQYKLWGVVEKLVSQIVLQRDGVDLDRATFNIDVRELIFAQEKADLLEKALTSAKDATDRLAAVEGAVAKERAEFEKRIETLSSLVEARDATIASFDAKHNAVVSELEAAKKAAADAEAKAAAAEAKAVAAEEEAAKKVAAGAAAGAAVGAGAGAAVGAAGAGPAAAGASPGAASWPSEAEYNAVVGSLDATAKAKLEGHVAKLEARIAELEKELASGPPPPPGAPPPPGMRMPAKKRKAKPVPKASCKLKGVNLSKIPKRLIAKTIWNDVDETVLFDQLDLGKLDELFGKKDTPAAAKVEKPKSSKPKDVMLLSPKRSNNVAILLGRFKLSFAEIRQAIMALDEESLTEQQTKAILGVAPTDEEIGILQGYTDDPKVLGRAERFFMQMIKIPRFQPRLKAFVFKRGFDEAVDDVRPSLDAVLTACNELAESKNFQELLTVILAFANYMNNGTFRKDMPGIKWDNLTNLTETRGAGGVNLMHVVVETVETKFPHLLEVPAELAHAKNATTVSLDAVAGDISSLQRSLDALGKELEEHVDEYKTPGDMFPEKMQAFYEYAFLQISELHSTTEKLNVKFDTVREMFGVDKKVTNEEFFSILATFLETFTKARAENAKRKAAAEKLAARNAAGATAAGASSSSAGASAAASSSRRRPPGAGGPPNLAMDDLISSLKSGEALLKKRDRKRTGNRRMSNAAVADEAKEMFAKLKLKRAKATGDA</sequence>
<dbReference type="PANTHER" id="PTHR46345:SF8">
    <property type="entry name" value="FORMIN 3, ISOFORM B"/>
    <property type="match status" value="1"/>
</dbReference>
<dbReference type="InterPro" id="IPR011989">
    <property type="entry name" value="ARM-like"/>
</dbReference>
<feature type="coiled-coil region" evidence="1">
    <location>
        <begin position="500"/>
        <end position="534"/>
    </location>
</feature>
<evidence type="ECO:0008006" key="7">
    <source>
        <dbReference type="Google" id="ProtNLM"/>
    </source>
</evidence>
<organism evidence="5 6">
    <name type="scientific">Thecamonas trahens ATCC 50062</name>
    <dbReference type="NCBI Taxonomy" id="461836"/>
    <lineage>
        <taxon>Eukaryota</taxon>
        <taxon>Apusozoa</taxon>
        <taxon>Apusomonadida</taxon>
        <taxon>Apusomonadidae</taxon>
        <taxon>Thecamonas</taxon>
    </lineage>
</organism>
<feature type="domain" description="GBD/FH3" evidence="3">
    <location>
        <begin position="46"/>
        <end position="424"/>
    </location>
</feature>
<dbReference type="PROSITE" id="PS51444">
    <property type="entry name" value="FH2"/>
    <property type="match status" value="1"/>
</dbReference>
<dbReference type="Gene3D" id="1.10.238.150">
    <property type="entry name" value="Formin, FH3 diaphanous domain"/>
    <property type="match status" value="1"/>
</dbReference>
<evidence type="ECO:0000256" key="2">
    <source>
        <dbReference type="SAM" id="MobiDB-lite"/>
    </source>
</evidence>
<dbReference type="OrthoDB" id="6433451at2759"/>
<evidence type="ECO:0000259" key="4">
    <source>
        <dbReference type="PROSITE" id="PS51444"/>
    </source>
</evidence>
<keyword evidence="6" id="KW-1185">Reference proteome</keyword>
<keyword evidence="1" id="KW-0175">Coiled coil</keyword>
<dbReference type="eggNOG" id="KOG1922">
    <property type="taxonomic scope" value="Eukaryota"/>
</dbReference>
<feature type="compositionally biased region" description="Pro residues" evidence="2">
    <location>
        <begin position="618"/>
        <end position="631"/>
    </location>
</feature>
<dbReference type="SUPFAM" id="SSF101447">
    <property type="entry name" value="Formin homology 2 domain (FH2 domain)"/>
    <property type="match status" value="1"/>
</dbReference>
<dbReference type="SMART" id="SM01139">
    <property type="entry name" value="Drf_FH3"/>
    <property type="match status" value="1"/>
</dbReference>
<feature type="compositionally biased region" description="Low complexity" evidence="2">
    <location>
        <begin position="1034"/>
        <end position="1049"/>
    </location>
</feature>
<feature type="coiled-coil region" evidence="1">
    <location>
        <begin position="437"/>
        <end position="474"/>
    </location>
</feature>
<evidence type="ECO:0000313" key="5">
    <source>
        <dbReference type="EMBL" id="KNC50204.1"/>
    </source>
</evidence>
<gene>
    <name evidence="5" type="ORF">AMSG_06348</name>
</gene>
<feature type="region of interest" description="Disordered" evidence="2">
    <location>
        <begin position="1"/>
        <end position="22"/>
    </location>
</feature>
<dbReference type="InterPro" id="IPR042201">
    <property type="entry name" value="FH2_Formin_sf"/>
</dbReference>
<feature type="region of interest" description="Disordered" evidence="2">
    <location>
        <begin position="1034"/>
        <end position="1098"/>
    </location>
</feature>
<dbReference type="SMART" id="SM01140">
    <property type="entry name" value="Drf_GBD"/>
    <property type="match status" value="1"/>
</dbReference>
<dbReference type="InterPro" id="IPR010472">
    <property type="entry name" value="FH3_dom"/>
</dbReference>
<dbReference type="InterPro" id="IPR010473">
    <property type="entry name" value="GTPase-bd"/>
</dbReference>
<evidence type="ECO:0000313" key="6">
    <source>
        <dbReference type="Proteomes" id="UP000054408"/>
    </source>
</evidence>
<proteinExistence type="predicted"/>